<dbReference type="AlphaFoldDB" id="A0A7G5H2N7"/>
<keyword evidence="2" id="KW-1185">Reference proteome</keyword>
<dbReference type="Proteomes" id="UP000515369">
    <property type="component" value="Chromosome"/>
</dbReference>
<evidence type="ECO:0000313" key="2">
    <source>
        <dbReference type="Proteomes" id="UP000515369"/>
    </source>
</evidence>
<dbReference type="RefSeq" id="WP_182462725.1">
    <property type="nucleotide sequence ID" value="NZ_CP059732.1"/>
</dbReference>
<sequence>MTTTLHHSGIRVQMATPKFKKGQSLIVTDCFGKPWPCAFEKRMSSQLAHVSINGSTFGVHPSQLSL</sequence>
<name>A0A7G5H2N7_9BACT</name>
<protein>
    <submittedName>
        <fullName evidence="1">Uncharacterized protein</fullName>
    </submittedName>
</protein>
<reference evidence="1 2" key="1">
    <citation type="submission" date="2020-07" db="EMBL/GenBank/DDBJ databases">
        <title>Spirosoma foliorum sp. nov., isolated from the leaves on the Nejang mountain Korea, Republic of.</title>
        <authorList>
            <person name="Ho H."/>
            <person name="Lee Y.-J."/>
            <person name="Nurcahyanto D.-A."/>
            <person name="Kim S.-G."/>
        </authorList>
    </citation>
    <scope>NUCLEOTIDE SEQUENCE [LARGE SCALE GENOMIC DNA]</scope>
    <source>
        <strain evidence="1 2">PL0136</strain>
    </source>
</reference>
<proteinExistence type="predicted"/>
<accession>A0A7G5H2N7</accession>
<gene>
    <name evidence="1" type="ORF">H3H32_11045</name>
</gene>
<evidence type="ECO:0000313" key="1">
    <source>
        <dbReference type="EMBL" id="QMW05379.1"/>
    </source>
</evidence>
<dbReference type="KEGG" id="sfol:H3H32_11045"/>
<organism evidence="1 2">
    <name type="scientific">Spirosoma foliorum</name>
    <dbReference type="NCBI Taxonomy" id="2710596"/>
    <lineage>
        <taxon>Bacteria</taxon>
        <taxon>Pseudomonadati</taxon>
        <taxon>Bacteroidota</taxon>
        <taxon>Cytophagia</taxon>
        <taxon>Cytophagales</taxon>
        <taxon>Cytophagaceae</taxon>
        <taxon>Spirosoma</taxon>
    </lineage>
</organism>
<dbReference type="EMBL" id="CP059732">
    <property type="protein sequence ID" value="QMW05379.1"/>
    <property type="molecule type" value="Genomic_DNA"/>
</dbReference>